<dbReference type="InterPro" id="IPR037518">
    <property type="entry name" value="MPN"/>
</dbReference>
<dbReference type="Pfam" id="PF13012">
    <property type="entry name" value="MitMem_reg"/>
    <property type="match status" value="1"/>
</dbReference>
<evidence type="ECO:0000256" key="1">
    <source>
        <dbReference type="ARBA" id="ARBA00010893"/>
    </source>
</evidence>
<comment type="similarity">
    <text evidence="1 2">Belongs to the peptidase M67A family. CSN6 subfamily.</text>
</comment>
<protein>
    <recommendedName>
        <fullName evidence="2">COP9 signalosome complex subunit 6</fullName>
    </recommendedName>
</protein>
<dbReference type="InterPro" id="IPR033859">
    <property type="entry name" value="MPN_CSN6"/>
</dbReference>
<gene>
    <name evidence="4" type="primary">g2096</name>
    <name evidence="4" type="ORF">VP750_LOCUS1797</name>
</gene>
<proteinExistence type="inferred from homology"/>
<dbReference type="PANTHER" id="PTHR10540:SF8">
    <property type="entry name" value="COP9 SIGNALOSOME COMPLEX SUBUNIT 6"/>
    <property type="match status" value="1"/>
</dbReference>
<dbReference type="Gene3D" id="3.40.140.10">
    <property type="entry name" value="Cytidine Deaminase, domain 2"/>
    <property type="match status" value="1"/>
</dbReference>
<name>A0ABP1FPR8_9CHLO</name>
<keyword evidence="2" id="KW-0539">Nucleus</keyword>
<sequence>MTNKASSSGLEFHIHPLVLINISDHSTRVHANGNTEQPRTRVLGCLLGQQTGRVVDIINSLEIRYEDGPDGITIDEGYLAKKQEQYKQVFSKLDTVGWYSTGSSIGAHDMQIHKLISNINESPVFLLLDDNISAKHKNLPVNLYESELHSIDGHPQSVFVESKYKIETSEAERIGINQIAKVLPRGSDKSSDQLAAQYASLHAAVKMLHSRLALLSGLLSGMQQGEVQYDHSIVRQTATLVRQLPAIRAAPFHKSYIMDINDTSLCATWWHALKGDASGVFLSRGPPASGMH</sequence>
<organism evidence="4 5">
    <name type="scientific">Coccomyxa viridis</name>
    <dbReference type="NCBI Taxonomy" id="1274662"/>
    <lineage>
        <taxon>Eukaryota</taxon>
        <taxon>Viridiplantae</taxon>
        <taxon>Chlorophyta</taxon>
        <taxon>core chlorophytes</taxon>
        <taxon>Trebouxiophyceae</taxon>
        <taxon>Trebouxiophyceae incertae sedis</taxon>
        <taxon>Coccomyxaceae</taxon>
        <taxon>Coccomyxa</taxon>
    </lineage>
</organism>
<dbReference type="SMART" id="SM00232">
    <property type="entry name" value="JAB_MPN"/>
    <property type="match status" value="1"/>
</dbReference>
<evidence type="ECO:0000313" key="4">
    <source>
        <dbReference type="EMBL" id="CAL5220138.1"/>
    </source>
</evidence>
<evidence type="ECO:0000313" key="5">
    <source>
        <dbReference type="Proteomes" id="UP001497392"/>
    </source>
</evidence>
<evidence type="ECO:0000259" key="3">
    <source>
        <dbReference type="PROSITE" id="PS50249"/>
    </source>
</evidence>
<dbReference type="Pfam" id="PF01398">
    <property type="entry name" value="JAB"/>
    <property type="match status" value="1"/>
</dbReference>
<keyword evidence="2" id="KW-0963">Cytoplasm</keyword>
<keyword evidence="5" id="KW-1185">Reference proteome</keyword>
<accession>A0ABP1FPR8</accession>
<dbReference type="InterPro" id="IPR000555">
    <property type="entry name" value="JAMM/MPN+_dom"/>
</dbReference>
<dbReference type="Proteomes" id="UP001497392">
    <property type="component" value="Unassembled WGS sequence"/>
</dbReference>
<dbReference type="PROSITE" id="PS50249">
    <property type="entry name" value="MPN"/>
    <property type="match status" value="1"/>
</dbReference>
<dbReference type="CDD" id="cd08063">
    <property type="entry name" value="MPN_CSN6"/>
    <property type="match status" value="1"/>
</dbReference>
<comment type="subcellular location">
    <subcellularLocation>
        <location evidence="2">Cytoplasm</location>
    </subcellularLocation>
    <subcellularLocation>
        <location evidence="2">Nucleus</location>
    </subcellularLocation>
</comment>
<dbReference type="InterPro" id="IPR024969">
    <property type="entry name" value="EIF3F/CSN6-like_C"/>
</dbReference>
<keyword evidence="2" id="KW-0736">Signalosome</keyword>
<dbReference type="EMBL" id="CAXHTA020000003">
    <property type="protein sequence ID" value="CAL5220138.1"/>
    <property type="molecule type" value="Genomic_DNA"/>
</dbReference>
<comment type="caution">
    <text evidence="4">The sequence shown here is derived from an EMBL/GenBank/DDBJ whole genome shotgun (WGS) entry which is preliminary data.</text>
</comment>
<reference evidence="4 5" key="1">
    <citation type="submission" date="2024-06" db="EMBL/GenBank/DDBJ databases">
        <authorList>
            <person name="Kraege A."/>
            <person name="Thomma B."/>
        </authorList>
    </citation>
    <scope>NUCLEOTIDE SEQUENCE [LARGE SCALE GENOMIC DNA]</scope>
</reference>
<dbReference type="PANTHER" id="PTHR10540">
    <property type="entry name" value="EUKARYOTIC TRANSLATION INITIATION FACTOR 3 SUBUNIT F-RELATED"/>
    <property type="match status" value="1"/>
</dbReference>
<evidence type="ECO:0000256" key="2">
    <source>
        <dbReference type="RuleBase" id="RU367006"/>
    </source>
</evidence>
<comment type="function">
    <text evidence="2">Component of the COP9 signalosome complex (CSN), a complex involved in various cellular and developmental processes.</text>
</comment>
<feature type="domain" description="MPN" evidence="3">
    <location>
        <begin position="12"/>
        <end position="150"/>
    </location>
</feature>